<name>A0AAD7T033_9TELE</name>
<feature type="domain" description="C2" evidence="1">
    <location>
        <begin position="1"/>
        <end position="54"/>
    </location>
</feature>
<dbReference type="Pfam" id="PF00168">
    <property type="entry name" value="C2"/>
    <property type="match status" value="1"/>
</dbReference>
<dbReference type="Gene3D" id="2.60.40.150">
    <property type="entry name" value="C2 domain"/>
    <property type="match status" value="1"/>
</dbReference>
<dbReference type="Proteomes" id="UP001221898">
    <property type="component" value="Unassembled WGS sequence"/>
</dbReference>
<dbReference type="GO" id="GO:0005634">
    <property type="term" value="C:nucleus"/>
    <property type="evidence" value="ECO:0007669"/>
    <property type="project" value="InterPro"/>
</dbReference>
<proteinExistence type="predicted"/>
<evidence type="ECO:0000313" key="3">
    <source>
        <dbReference type="Proteomes" id="UP001221898"/>
    </source>
</evidence>
<evidence type="ECO:0000259" key="1">
    <source>
        <dbReference type="Pfam" id="PF00168"/>
    </source>
</evidence>
<dbReference type="SUPFAM" id="SSF49562">
    <property type="entry name" value="C2 domain (Calcium/lipid-binding domain, CaLB)"/>
    <property type="match status" value="1"/>
</dbReference>
<organism evidence="2 3">
    <name type="scientific">Aldrovandia affinis</name>
    <dbReference type="NCBI Taxonomy" id="143900"/>
    <lineage>
        <taxon>Eukaryota</taxon>
        <taxon>Metazoa</taxon>
        <taxon>Chordata</taxon>
        <taxon>Craniata</taxon>
        <taxon>Vertebrata</taxon>
        <taxon>Euteleostomi</taxon>
        <taxon>Actinopterygii</taxon>
        <taxon>Neopterygii</taxon>
        <taxon>Teleostei</taxon>
        <taxon>Notacanthiformes</taxon>
        <taxon>Halosauridae</taxon>
        <taxon>Aldrovandia</taxon>
    </lineage>
</organism>
<dbReference type="PANTHER" id="PTHR46887">
    <property type="entry name" value="TANDEM C2 DOMAINS NUCLEAR PROTEIN"/>
    <property type="match status" value="1"/>
</dbReference>
<dbReference type="AlphaFoldDB" id="A0AAD7T033"/>
<dbReference type="InterPro" id="IPR030542">
    <property type="entry name" value="Tac2-N"/>
</dbReference>
<dbReference type="InterPro" id="IPR000008">
    <property type="entry name" value="C2_dom"/>
</dbReference>
<protein>
    <recommendedName>
        <fullName evidence="1">C2 domain-containing protein</fullName>
    </recommendedName>
</protein>
<gene>
    <name evidence="2" type="ORF">AAFF_G00155720</name>
</gene>
<reference evidence="2" key="1">
    <citation type="journal article" date="2023" name="Science">
        <title>Genome structures resolve the early diversification of teleost fishes.</title>
        <authorList>
            <person name="Parey E."/>
            <person name="Louis A."/>
            <person name="Montfort J."/>
            <person name="Bouchez O."/>
            <person name="Roques C."/>
            <person name="Iampietro C."/>
            <person name="Lluch J."/>
            <person name="Castinel A."/>
            <person name="Donnadieu C."/>
            <person name="Desvignes T."/>
            <person name="Floi Bucao C."/>
            <person name="Jouanno E."/>
            <person name="Wen M."/>
            <person name="Mejri S."/>
            <person name="Dirks R."/>
            <person name="Jansen H."/>
            <person name="Henkel C."/>
            <person name="Chen W.J."/>
            <person name="Zahm M."/>
            <person name="Cabau C."/>
            <person name="Klopp C."/>
            <person name="Thompson A.W."/>
            <person name="Robinson-Rechavi M."/>
            <person name="Braasch I."/>
            <person name="Lecointre G."/>
            <person name="Bobe J."/>
            <person name="Postlethwait J.H."/>
            <person name="Berthelot C."/>
            <person name="Roest Crollius H."/>
            <person name="Guiguen Y."/>
        </authorList>
    </citation>
    <scope>NUCLEOTIDE SEQUENCE</scope>
    <source>
        <strain evidence="2">NC1722</strain>
    </source>
</reference>
<sequence>MWAETFPFPVAIQEQGIHLTAKLYRRSSVRRKHFLGQVHLGYDSSSPEAVEQWKDTIALPEKVVAVWHRLSAS</sequence>
<dbReference type="InterPro" id="IPR035892">
    <property type="entry name" value="C2_domain_sf"/>
</dbReference>
<accession>A0AAD7T033</accession>
<keyword evidence="3" id="KW-1185">Reference proteome</keyword>
<comment type="caution">
    <text evidence="2">The sequence shown here is derived from an EMBL/GenBank/DDBJ whole genome shotgun (WGS) entry which is preliminary data.</text>
</comment>
<evidence type="ECO:0000313" key="2">
    <source>
        <dbReference type="EMBL" id="KAJ8411934.1"/>
    </source>
</evidence>
<dbReference type="EMBL" id="JAINUG010000021">
    <property type="protein sequence ID" value="KAJ8411934.1"/>
    <property type="molecule type" value="Genomic_DNA"/>
</dbReference>
<dbReference type="PANTHER" id="PTHR46887:SF1">
    <property type="entry name" value="TANDEM C2 DOMAINS NUCLEAR PROTEIN"/>
    <property type="match status" value="1"/>
</dbReference>